<dbReference type="NCBIfam" id="TIGR00159">
    <property type="entry name" value="diadenylate cyclase CdaA"/>
    <property type="match status" value="1"/>
</dbReference>
<dbReference type="Proteomes" id="UP000051679">
    <property type="component" value="Unassembled WGS sequence"/>
</dbReference>
<dbReference type="EMBL" id="AYYO01000044">
    <property type="protein sequence ID" value="KRM54734.1"/>
    <property type="molecule type" value="Genomic_DNA"/>
</dbReference>
<dbReference type="RefSeq" id="WP_056976083.1">
    <property type="nucleotide sequence ID" value="NZ_AYYO01000044.1"/>
</dbReference>
<name>A0A0R1ZIJ0_9LACO</name>
<evidence type="ECO:0000259" key="11">
    <source>
        <dbReference type="PROSITE" id="PS51794"/>
    </source>
</evidence>
<comment type="function">
    <text evidence="10">Catalyzes the condensation of 2 ATP molecules into cyclic di-AMP (c-di-AMP), a second messenger used to regulate differing processes in different bacteria.</text>
</comment>
<dbReference type="SUPFAM" id="SSF143597">
    <property type="entry name" value="YojJ-like"/>
    <property type="match status" value="1"/>
</dbReference>
<dbReference type="Gene3D" id="3.40.1700.10">
    <property type="entry name" value="DNA integrity scanning protein, DisA, N-terminal domain"/>
    <property type="match status" value="1"/>
</dbReference>
<comment type="similarity">
    <text evidence="10">Belongs to the adenylate cyclase family. DacA/CdaA subfamily.</text>
</comment>
<protein>
    <recommendedName>
        <fullName evidence="10">Diadenylate cyclase</fullName>
        <shortName evidence="10">DAC</shortName>
        <ecNumber evidence="10">2.7.7.85</ecNumber>
    </recommendedName>
    <alternativeName>
        <fullName evidence="10">Cyclic-di-AMP synthase</fullName>
        <shortName evidence="10">c-di-AMP synthase</shortName>
    </alternativeName>
</protein>
<proteinExistence type="inferred from homology"/>
<evidence type="ECO:0000256" key="8">
    <source>
        <dbReference type="ARBA" id="ARBA00022989"/>
    </source>
</evidence>
<dbReference type="Pfam" id="PF19293">
    <property type="entry name" value="CdaA_N"/>
    <property type="match status" value="1"/>
</dbReference>
<evidence type="ECO:0000313" key="13">
    <source>
        <dbReference type="Proteomes" id="UP000051679"/>
    </source>
</evidence>
<dbReference type="InterPro" id="IPR045585">
    <property type="entry name" value="CdaA_N"/>
</dbReference>
<dbReference type="OrthoDB" id="9807385at2"/>
<evidence type="ECO:0000256" key="1">
    <source>
        <dbReference type="ARBA" id="ARBA00000877"/>
    </source>
</evidence>
<dbReference type="STRING" id="1291052.FC18_GL002148"/>
<dbReference type="InterPro" id="IPR014046">
    <property type="entry name" value="C-di-AMP_synthase"/>
</dbReference>
<keyword evidence="4 10" id="KW-0812">Transmembrane</keyword>
<dbReference type="HAMAP" id="MF_01499">
    <property type="entry name" value="DacA"/>
    <property type="match status" value="1"/>
</dbReference>
<keyword evidence="3 10" id="KW-0808">Transferase</keyword>
<accession>A0A0R1ZIJ0</accession>
<comment type="subunit">
    <text evidence="10">Probably a homodimer.</text>
</comment>
<organism evidence="12 13">
    <name type="scientific">Lacticaseibacillus sharpeae JCM 1186 = DSM 20505</name>
    <dbReference type="NCBI Taxonomy" id="1291052"/>
    <lineage>
        <taxon>Bacteria</taxon>
        <taxon>Bacillati</taxon>
        <taxon>Bacillota</taxon>
        <taxon>Bacilli</taxon>
        <taxon>Lactobacillales</taxon>
        <taxon>Lactobacillaceae</taxon>
        <taxon>Lacticaseibacillus</taxon>
    </lineage>
</organism>
<feature type="transmembrane region" description="Helical" evidence="10">
    <location>
        <begin position="66"/>
        <end position="83"/>
    </location>
</feature>
<dbReference type="FunFam" id="3.40.1700.10:FF:000002">
    <property type="entry name" value="Diadenylate cyclase"/>
    <property type="match status" value="1"/>
</dbReference>
<gene>
    <name evidence="10" type="primary">dacA</name>
    <name evidence="12" type="ORF">FC18_GL002148</name>
</gene>
<dbReference type="InterPro" id="IPR050338">
    <property type="entry name" value="DisA"/>
</dbReference>
<dbReference type="GO" id="GO:0005524">
    <property type="term" value="F:ATP binding"/>
    <property type="evidence" value="ECO:0007669"/>
    <property type="project" value="UniProtKB-UniRule"/>
</dbReference>
<dbReference type="PROSITE" id="PS51794">
    <property type="entry name" value="DAC"/>
    <property type="match status" value="1"/>
</dbReference>
<dbReference type="PANTHER" id="PTHR34185">
    <property type="entry name" value="DIADENYLATE CYCLASE"/>
    <property type="match status" value="1"/>
</dbReference>
<evidence type="ECO:0000256" key="2">
    <source>
        <dbReference type="ARBA" id="ARBA00022475"/>
    </source>
</evidence>
<evidence type="ECO:0000256" key="4">
    <source>
        <dbReference type="ARBA" id="ARBA00022692"/>
    </source>
</evidence>
<reference evidence="12 13" key="1">
    <citation type="journal article" date="2015" name="Genome Announc.">
        <title>Expanding the biotechnology potential of lactobacilli through comparative genomics of 213 strains and associated genera.</title>
        <authorList>
            <person name="Sun Z."/>
            <person name="Harris H.M."/>
            <person name="McCann A."/>
            <person name="Guo C."/>
            <person name="Argimon S."/>
            <person name="Zhang W."/>
            <person name="Yang X."/>
            <person name="Jeffery I.B."/>
            <person name="Cooney J.C."/>
            <person name="Kagawa T.F."/>
            <person name="Liu W."/>
            <person name="Song Y."/>
            <person name="Salvetti E."/>
            <person name="Wrobel A."/>
            <person name="Rasinkangas P."/>
            <person name="Parkhill J."/>
            <person name="Rea M.C."/>
            <person name="O'Sullivan O."/>
            <person name="Ritari J."/>
            <person name="Douillard F.P."/>
            <person name="Paul Ross R."/>
            <person name="Yang R."/>
            <person name="Briner A.E."/>
            <person name="Felis G.E."/>
            <person name="de Vos W.M."/>
            <person name="Barrangou R."/>
            <person name="Klaenhammer T.R."/>
            <person name="Caufield P.W."/>
            <person name="Cui Y."/>
            <person name="Zhang H."/>
            <person name="O'Toole P.W."/>
        </authorList>
    </citation>
    <scope>NUCLEOTIDE SEQUENCE [LARGE SCALE GENOMIC DNA]</scope>
    <source>
        <strain evidence="12 13">DSM 20505</strain>
    </source>
</reference>
<dbReference type="InterPro" id="IPR034701">
    <property type="entry name" value="CdaA"/>
</dbReference>
<keyword evidence="6 10" id="KW-0547">Nucleotide-binding</keyword>
<dbReference type="PATRIC" id="fig|1291052.5.peg.2212"/>
<keyword evidence="5 10" id="KW-0548">Nucleotidyltransferase</keyword>
<evidence type="ECO:0000256" key="7">
    <source>
        <dbReference type="ARBA" id="ARBA00022840"/>
    </source>
</evidence>
<dbReference type="InterPro" id="IPR003390">
    <property type="entry name" value="DNA_integrity_scan_DisA_N"/>
</dbReference>
<comment type="caution">
    <text evidence="10">Lacks conserved residue(s) required for the propagation of feature annotation.</text>
</comment>
<dbReference type="Pfam" id="PF02457">
    <property type="entry name" value="DAC"/>
    <property type="match status" value="1"/>
</dbReference>
<evidence type="ECO:0000313" key="12">
    <source>
        <dbReference type="EMBL" id="KRM54734.1"/>
    </source>
</evidence>
<dbReference type="InterPro" id="IPR036888">
    <property type="entry name" value="DNA_integrity_DisA_N_sf"/>
</dbReference>
<sequence length="284" mass="31626">MTQIFESLWSWSTLADLVDILVVWYAVYRLIMLVRGTKAVQLFRGILVIAVIRILAWYLGLKTVGWIVDQVIGWAVIAIVIIFQPEIRRGLEHLGRSGLFNRSSSNAREQQLRMVDEIDKAVQYMSKRRIGALITIQRNTGLEDYIETGIKMDAEITGALLINTFIPNTPLHDGAVIIRENRIAVAAAYLPLSESSAIPKSLGTRHRAAVGISEVTDAVTVVVSEETGGVTLTCNNNLMIDMTRDDYLKFLTAQLVPEEEEDKHKPVQEFFLGLIAGFGKKGGK</sequence>
<comment type="caution">
    <text evidence="12">The sequence shown here is derived from an EMBL/GenBank/DDBJ whole genome shotgun (WGS) entry which is preliminary data.</text>
</comment>
<evidence type="ECO:0000256" key="9">
    <source>
        <dbReference type="ARBA" id="ARBA00023136"/>
    </source>
</evidence>
<keyword evidence="2 10" id="KW-1003">Cell membrane</keyword>
<evidence type="ECO:0000256" key="3">
    <source>
        <dbReference type="ARBA" id="ARBA00022679"/>
    </source>
</evidence>
<feature type="domain" description="DAC" evidence="11">
    <location>
        <begin position="84"/>
        <end position="244"/>
    </location>
</feature>
<feature type="transmembrane region" description="Helical" evidence="10">
    <location>
        <begin position="42"/>
        <end position="60"/>
    </location>
</feature>
<feature type="transmembrane region" description="Helical" evidence="10">
    <location>
        <begin position="12"/>
        <end position="30"/>
    </location>
</feature>
<dbReference type="GO" id="GO:0006171">
    <property type="term" value="P:cAMP biosynthetic process"/>
    <property type="evidence" value="ECO:0007669"/>
    <property type="project" value="InterPro"/>
</dbReference>
<keyword evidence="13" id="KW-1185">Reference proteome</keyword>
<dbReference type="GO" id="GO:0106408">
    <property type="term" value="F:diadenylate cyclase activity"/>
    <property type="evidence" value="ECO:0007669"/>
    <property type="project" value="UniProtKB-EC"/>
</dbReference>
<dbReference type="PIRSF" id="PIRSF004793">
    <property type="entry name" value="UCP004793"/>
    <property type="match status" value="1"/>
</dbReference>
<dbReference type="EC" id="2.7.7.85" evidence="10"/>
<evidence type="ECO:0000256" key="10">
    <source>
        <dbReference type="HAMAP-Rule" id="MF_01499"/>
    </source>
</evidence>
<evidence type="ECO:0000256" key="5">
    <source>
        <dbReference type="ARBA" id="ARBA00022695"/>
    </source>
</evidence>
<dbReference type="PANTHER" id="PTHR34185:SF1">
    <property type="entry name" value="DIADENYLATE CYCLASE"/>
    <property type="match status" value="1"/>
</dbReference>
<comment type="catalytic activity">
    <reaction evidence="1 10">
        <text>2 ATP = 3',3'-c-di-AMP + 2 diphosphate</text>
        <dbReference type="Rhea" id="RHEA:35655"/>
        <dbReference type="ChEBI" id="CHEBI:30616"/>
        <dbReference type="ChEBI" id="CHEBI:33019"/>
        <dbReference type="ChEBI" id="CHEBI:71500"/>
        <dbReference type="EC" id="2.7.7.85"/>
    </reaction>
</comment>
<dbReference type="GO" id="GO:0004016">
    <property type="term" value="F:adenylate cyclase activity"/>
    <property type="evidence" value="ECO:0007669"/>
    <property type="project" value="UniProtKB-UniRule"/>
</dbReference>
<dbReference type="AlphaFoldDB" id="A0A0R1ZIJ0"/>
<evidence type="ECO:0000256" key="6">
    <source>
        <dbReference type="ARBA" id="ARBA00022741"/>
    </source>
</evidence>
<keyword evidence="8 10" id="KW-1133">Transmembrane helix</keyword>
<keyword evidence="7 10" id="KW-0067">ATP-binding</keyword>
<keyword evidence="9 10" id="KW-0472">Membrane</keyword>